<gene>
    <name evidence="1" type="ORF">LCGC14_2659160</name>
</gene>
<reference evidence="1" key="1">
    <citation type="journal article" date="2015" name="Nature">
        <title>Complex archaea that bridge the gap between prokaryotes and eukaryotes.</title>
        <authorList>
            <person name="Spang A."/>
            <person name="Saw J.H."/>
            <person name="Jorgensen S.L."/>
            <person name="Zaremba-Niedzwiedzka K."/>
            <person name="Martijn J."/>
            <person name="Lind A.E."/>
            <person name="van Eijk R."/>
            <person name="Schleper C."/>
            <person name="Guy L."/>
            <person name="Ettema T.J."/>
        </authorList>
    </citation>
    <scope>NUCLEOTIDE SEQUENCE</scope>
</reference>
<accession>A0A0F9CJD0</accession>
<dbReference type="AlphaFoldDB" id="A0A0F9CJD0"/>
<dbReference type="InterPro" id="IPR031856">
    <property type="entry name" value="YdaS_toxin-like"/>
</dbReference>
<dbReference type="GO" id="GO:0003677">
    <property type="term" value="F:DNA binding"/>
    <property type="evidence" value="ECO:0007669"/>
    <property type="project" value="InterPro"/>
</dbReference>
<proteinExistence type="predicted"/>
<sequence length="72" mass="7760">MSAIDKAVKIIGGQTKLATVLGTKQSVVHHWVSRHGQAPAKYIPRISELTNGEVSVNDLLADHQKSNKEDAA</sequence>
<protein>
    <submittedName>
        <fullName evidence="1">Uncharacterized protein</fullName>
    </submittedName>
</protein>
<dbReference type="Pfam" id="PF15943">
    <property type="entry name" value="YdaS_toxin"/>
    <property type="match status" value="1"/>
</dbReference>
<dbReference type="SUPFAM" id="SSF47413">
    <property type="entry name" value="lambda repressor-like DNA-binding domains"/>
    <property type="match status" value="1"/>
</dbReference>
<name>A0A0F9CJD0_9ZZZZ</name>
<evidence type="ECO:0000313" key="1">
    <source>
        <dbReference type="EMBL" id="KKK96796.1"/>
    </source>
</evidence>
<organism evidence="1">
    <name type="scientific">marine sediment metagenome</name>
    <dbReference type="NCBI Taxonomy" id="412755"/>
    <lineage>
        <taxon>unclassified sequences</taxon>
        <taxon>metagenomes</taxon>
        <taxon>ecological metagenomes</taxon>
    </lineage>
</organism>
<dbReference type="InterPro" id="IPR010982">
    <property type="entry name" value="Lambda_DNA-bd_dom_sf"/>
</dbReference>
<comment type="caution">
    <text evidence="1">The sequence shown here is derived from an EMBL/GenBank/DDBJ whole genome shotgun (WGS) entry which is preliminary data.</text>
</comment>
<dbReference type="EMBL" id="LAZR01046326">
    <property type="protein sequence ID" value="KKK96796.1"/>
    <property type="molecule type" value="Genomic_DNA"/>
</dbReference>
<dbReference type="Gene3D" id="1.10.260.40">
    <property type="entry name" value="lambda repressor-like DNA-binding domains"/>
    <property type="match status" value="1"/>
</dbReference>